<accession>A0A316AT30</accession>
<dbReference type="EMBL" id="QGDT01000001">
    <property type="protein sequence ID" value="PWJ60459.1"/>
    <property type="molecule type" value="Genomic_DNA"/>
</dbReference>
<gene>
    <name evidence="1" type="ORF">CLV98_101643</name>
</gene>
<keyword evidence="2" id="KW-1185">Reference proteome</keyword>
<sequence>MLFLRFPSLKRFEDVLEGQKQGQVYSVKIDFFYIFLTLSLIDRVKIMFILKKNTFMQGL</sequence>
<dbReference type="Proteomes" id="UP000245880">
    <property type="component" value="Unassembled WGS sequence"/>
</dbReference>
<evidence type="ECO:0000313" key="1">
    <source>
        <dbReference type="EMBL" id="PWJ60459.1"/>
    </source>
</evidence>
<proteinExistence type="predicted"/>
<name>A0A316AT30_9BACT</name>
<evidence type="ECO:0000313" key="2">
    <source>
        <dbReference type="Proteomes" id="UP000245880"/>
    </source>
</evidence>
<reference evidence="1 2" key="1">
    <citation type="submission" date="2018-03" db="EMBL/GenBank/DDBJ databases">
        <title>Genomic Encyclopedia of Archaeal and Bacterial Type Strains, Phase II (KMG-II): from individual species to whole genera.</title>
        <authorList>
            <person name="Goeker M."/>
        </authorList>
    </citation>
    <scope>NUCLEOTIDE SEQUENCE [LARGE SCALE GENOMIC DNA]</scope>
    <source>
        <strain evidence="1 2">DSM 100346</strain>
    </source>
</reference>
<organism evidence="1 2">
    <name type="scientific">Dyadobacter jejuensis</name>
    <dbReference type="NCBI Taxonomy" id="1082580"/>
    <lineage>
        <taxon>Bacteria</taxon>
        <taxon>Pseudomonadati</taxon>
        <taxon>Bacteroidota</taxon>
        <taxon>Cytophagia</taxon>
        <taxon>Cytophagales</taxon>
        <taxon>Spirosomataceae</taxon>
        <taxon>Dyadobacter</taxon>
    </lineage>
</organism>
<comment type="caution">
    <text evidence="1">The sequence shown here is derived from an EMBL/GenBank/DDBJ whole genome shotgun (WGS) entry which is preliminary data.</text>
</comment>
<protein>
    <submittedName>
        <fullName evidence="1">Uncharacterized protein</fullName>
    </submittedName>
</protein>
<dbReference type="AlphaFoldDB" id="A0A316AT30"/>